<dbReference type="PANTHER" id="PTHR11361:SF34">
    <property type="entry name" value="DNA MISMATCH REPAIR PROTEIN MSH1, MITOCHONDRIAL"/>
    <property type="match status" value="1"/>
</dbReference>
<comment type="caution">
    <text evidence="5">The sequence shown here is derived from an EMBL/GenBank/DDBJ whole genome shotgun (WGS) entry which is preliminary data.</text>
</comment>
<gene>
    <name evidence="5" type="ORF">D7M11_00855</name>
</gene>
<dbReference type="PANTHER" id="PTHR11361">
    <property type="entry name" value="DNA MISMATCH REPAIR PROTEIN MUTS FAMILY MEMBER"/>
    <property type="match status" value="1"/>
</dbReference>
<dbReference type="AlphaFoldDB" id="A0A3B0CNW4"/>
<dbReference type="GO" id="GO:0030983">
    <property type="term" value="F:mismatched DNA binding"/>
    <property type="evidence" value="ECO:0007669"/>
    <property type="project" value="InterPro"/>
</dbReference>
<dbReference type="SUPFAM" id="SSF52540">
    <property type="entry name" value="P-loop containing nucleoside triphosphate hydrolases"/>
    <property type="match status" value="1"/>
</dbReference>
<dbReference type="SMART" id="SM00534">
    <property type="entry name" value="MUTSac"/>
    <property type="match status" value="1"/>
</dbReference>
<dbReference type="EMBL" id="RBAH01000001">
    <property type="protein sequence ID" value="RKN86550.1"/>
    <property type="molecule type" value="Genomic_DNA"/>
</dbReference>
<dbReference type="GO" id="GO:0005829">
    <property type="term" value="C:cytosol"/>
    <property type="evidence" value="ECO:0007669"/>
    <property type="project" value="TreeGrafter"/>
</dbReference>
<evidence type="ECO:0000313" key="5">
    <source>
        <dbReference type="EMBL" id="RKN86550.1"/>
    </source>
</evidence>
<dbReference type="GO" id="GO:0140664">
    <property type="term" value="F:ATP-dependent DNA damage sensor activity"/>
    <property type="evidence" value="ECO:0007669"/>
    <property type="project" value="InterPro"/>
</dbReference>
<dbReference type="InterPro" id="IPR045076">
    <property type="entry name" value="MutS"/>
</dbReference>
<keyword evidence="3" id="KW-0238">DNA-binding</keyword>
<organism evidence="5 6">
    <name type="scientific">Paenibacillus ginsengarvi</name>
    <dbReference type="NCBI Taxonomy" id="400777"/>
    <lineage>
        <taxon>Bacteria</taxon>
        <taxon>Bacillati</taxon>
        <taxon>Bacillota</taxon>
        <taxon>Bacilli</taxon>
        <taxon>Bacillales</taxon>
        <taxon>Paenibacillaceae</taxon>
        <taxon>Paenibacillus</taxon>
    </lineage>
</organism>
<proteinExistence type="predicted"/>
<evidence type="ECO:0000313" key="6">
    <source>
        <dbReference type="Proteomes" id="UP000282311"/>
    </source>
</evidence>
<dbReference type="RefSeq" id="WP_120745256.1">
    <property type="nucleotide sequence ID" value="NZ_RBAH01000001.1"/>
</dbReference>
<keyword evidence="1" id="KW-0547">Nucleotide-binding</keyword>
<dbReference type="Proteomes" id="UP000282311">
    <property type="component" value="Unassembled WGS sequence"/>
</dbReference>
<dbReference type="GO" id="GO:0005524">
    <property type="term" value="F:ATP binding"/>
    <property type="evidence" value="ECO:0007669"/>
    <property type="project" value="UniProtKB-KW"/>
</dbReference>
<dbReference type="InterPro" id="IPR000432">
    <property type="entry name" value="DNA_mismatch_repair_MutS_C"/>
</dbReference>
<dbReference type="Gene3D" id="3.40.50.300">
    <property type="entry name" value="P-loop containing nucleotide triphosphate hydrolases"/>
    <property type="match status" value="1"/>
</dbReference>
<dbReference type="GO" id="GO:0006298">
    <property type="term" value="P:mismatch repair"/>
    <property type="evidence" value="ECO:0007669"/>
    <property type="project" value="InterPro"/>
</dbReference>
<sequence length="564" mass="62671">MDTELAVSLLWPTASAKEQAAHGMRLTEQCVNDLGLERVVHELCVNQKYYDPIRKLLVQLCSNEEVIRYRLDIAEDFVTLPDMSDEFALLLPLLHKLDVQYRTKTITGAEPLRKIAWQLESLELYVQCVAGMKTVSERFRSEIKSDGLSRLFAAVDRLTADESFQSLSQAIPEYRQKLQSMSSVTLGINLDHELKPAEAIILSLESKPFKNKKRSLLSSLLGLKSVDEPYEGISPFQPVNRATSQALDSFLIKSLEDILSDALLPIGQAMKRYIDINIPLVTNLEAEIGFCVGSARFVALMESVGLRMCKPETVPEKERICRIDNMFDVVLATGLTRRHPDIPLNNTVVASDVRFDDEGRIFILTGPNQGGKTTYTRAVGLSQVMFQAGLYVPGTRAAISPVDGVFAHFSEEEKPNILNGRLGEESRRLAEIFANATRDSLILLNETLSSTSSRDSLHLAKDIVKGMKVLGCRAVYATHLLELALDIERINGEVSGDSRLISMVAGVEMDGSEEVAAASAAKRTYKVKPGPPNEISYAKDIARLHGISFDQIIDTFKQRNVIRR</sequence>
<feature type="domain" description="DNA mismatch repair proteins mutS family" evidence="4">
    <location>
        <begin position="359"/>
        <end position="561"/>
    </location>
</feature>
<accession>A0A3B0CNW4</accession>
<evidence type="ECO:0000256" key="3">
    <source>
        <dbReference type="ARBA" id="ARBA00023125"/>
    </source>
</evidence>
<keyword evidence="2" id="KW-0067">ATP-binding</keyword>
<protein>
    <recommendedName>
        <fullName evidence="4">DNA mismatch repair proteins mutS family domain-containing protein</fullName>
    </recommendedName>
</protein>
<evidence type="ECO:0000256" key="1">
    <source>
        <dbReference type="ARBA" id="ARBA00022741"/>
    </source>
</evidence>
<reference evidence="5 6" key="1">
    <citation type="journal article" date="2007" name="Int. J. Syst. Evol. Microbiol.">
        <title>Paenibacillus ginsengarvi sp. nov., isolated from soil from ginseng cultivation.</title>
        <authorList>
            <person name="Yoon M.H."/>
            <person name="Ten L.N."/>
            <person name="Im W.T."/>
        </authorList>
    </citation>
    <scope>NUCLEOTIDE SEQUENCE [LARGE SCALE GENOMIC DNA]</scope>
    <source>
        <strain evidence="5 6">KCTC 13059</strain>
    </source>
</reference>
<evidence type="ECO:0000259" key="4">
    <source>
        <dbReference type="SMART" id="SM00534"/>
    </source>
</evidence>
<name>A0A3B0CNW4_9BACL</name>
<keyword evidence="6" id="KW-1185">Reference proteome</keyword>
<dbReference type="Pfam" id="PF00488">
    <property type="entry name" value="MutS_V"/>
    <property type="match status" value="1"/>
</dbReference>
<dbReference type="InterPro" id="IPR027417">
    <property type="entry name" value="P-loop_NTPase"/>
</dbReference>
<dbReference type="OrthoDB" id="9808166at2"/>
<evidence type="ECO:0000256" key="2">
    <source>
        <dbReference type="ARBA" id="ARBA00022840"/>
    </source>
</evidence>